<dbReference type="AlphaFoldDB" id="A0AAD2D4X4"/>
<name>A0AAD2D4X4_EUPCR</name>
<reference evidence="1" key="1">
    <citation type="submission" date="2023-07" db="EMBL/GenBank/DDBJ databases">
        <authorList>
            <consortium name="AG Swart"/>
            <person name="Singh M."/>
            <person name="Singh A."/>
            <person name="Seah K."/>
            <person name="Emmerich C."/>
        </authorList>
    </citation>
    <scope>NUCLEOTIDE SEQUENCE</scope>
    <source>
        <strain evidence="1">DP1</strain>
    </source>
</reference>
<organism evidence="1 2">
    <name type="scientific">Euplotes crassus</name>
    <dbReference type="NCBI Taxonomy" id="5936"/>
    <lineage>
        <taxon>Eukaryota</taxon>
        <taxon>Sar</taxon>
        <taxon>Alveolata</taxon>
        <taxon>Ciliophora</taxon>
        <taxon>Intramacronucleata</taxon>
        <taxon>Spirotrichea</taxon>
        <taxon>Hypotrichia</taxon>
        <taxon>Euplotida</taxon>
        <taxon>Euplotidae</taxon>
        <taxon>Moneuplotes</taxon>
    </lineage>
</organism>
<dbReference type="EMBL" id="CAMPGE010023322">
    <property type="protein sequence ID" value="CAI2381274.1"/>
    <property type="molecule type" value="Genomic_DNA"/>
</dbReference>
<accession>A0AAD2D4X4</accession>
<proteinExistence type="predicted"/>
<sequence>MPTCYNPGVHSLYLKFIKISKKLSQVFLISKIKSILQQSYHIYFLILGEV</sequence>
<evidence type="ECO:0000313" key="2">
    <source>
        <dbReference type="Proteomes" id="UP001295684"/>
    </source>
</evidence>
<comment type="caution">
    <text evidence="1">The sequence shown here is derived from an EMBL/GenBank/DDBJ whole genome shotgun (WGS) entry which is preliminary data.</text>
</comment>
<evidence type="ECO:0000313" key="1">
    <source>
        <dbReference type="EMBL" id="CAI2381274.1"/>
    </source>
</evidence>
<gene>
    <name evidence="1" type="ORF">ECRASSUSDP1_LOCUS22726</name>
</gene>
<protein>
    <submittedName>
        <fullName evidence="1">Uncharacterized protein</fullName>
    </submittedName>
</protein>
<keyword evidence="2" id="KW-1185">Reference proteome</keyword>
<dbReference type="Proteomes" id="UP001295684">
    <property type="component" value="Unassembled WGS sequence"/>
</dbReference>